<dbReference type="Proteomes" id="UP000568751">
    <property type="component" value="Unassembled WGS sequence"/>
</dbReference>
<protein>
    <recommendedName>
        <fullName evidence="2">Antitoxin</fullName>
    </recommendedName>
</protein>
<comment type="function">
    <text evidence="2">Antitoxin component of a type II toxin-antitoxin (TA) system.</text>
</comment>
<sequence length="80" mass="8845">MKTMTSTQARQDFSAVITNAEQVPVTISKKNKNIAVILSSKRYQELTKLEDILYGKAAQLAINEGLASKYEVDNLLNDIG</sequence>
<dbReference type="InterPro" id="IPR036165">
    <property type="entry name" value="YefM-like_sf"/>
</dbReference>
<name>A0A853F211_9GAMM</name>
<dbReference type="Gene3D" id="3.40.1620.10">
    <property type="entry name" value="YefM-like domain"/>
    <property type="match status" value="1"/>
</dbReference>
<dbReference type="EMBL" id="JACCHT010000001">
    <property type="protein sequence ID" value="NYT26981.1"/>
    <property type="molecule type" value="Genomic_DNA"/>
</dbReference>
<dbReference type="RefSeq" id="WP_369178403.1">
    <property type="nucleotide sequence ID" value="NZ_OZ156463.1"/>
</dbReference>
<organism evidence="3 4">
    <name type="scientific">Candidatus Thiodubiliella endoseptemdiera</name>
    <dbReference type="NCBI Taxonomy" id="2738886"/>
    <lineage>
        <taxon>Bacteria</taxon>
        <taxon>Pseudomonadati</taxon>
        <taxon>Pseudomonadota</taxon>
        <taxon>Gammaproteobacteria</taxon>
        <taxon>Candidatus Pseudothioglobaceae</taxon>
        <taxon>Candidatus Thiodubiliella</taxon>
    </lineage>
</organism>
<evidence type="ECO:0000256" key="1">
    <source>
        <dbReference type="ARBA" id="ARBA00009981"/>
    </source>
</evidence>
<proteinExistence type="inferred from homology"/>
<accession>A0A853F211</accession>
<reference evidence="3 4" key="1">
    <citation type="submission" date="2020-05" db="EMBL/GenBank/DDBJ databases">
        <title>Horizontal transmission and recombination maintain forever young bacterial symbiont genomes.</title>
        <authorList>
            <person name="Russell S.L."/>
            <person name="Pepper-Tunick E."/>
            <person name="Svedberg J."/>
            <person name="Byrne A."/>
            <person name="Ruelas Castillo J."/>
            <person name="Vollmers C."/>
            <person name="Beinart R.A."/>
            <person name="Corbett-Detig R."/>
        </authorList>
    </citation>
    <scope>NUCLEOTIDE SEQUENCE [LARGE SCALE GENOMIC DNA]</scope>
    <source>
        <strain evidence="3">455</strain>
    </source>
</reference>
<dbReference type="NCBIfam" id="TIGR01552">
    <property type="entry name" value="phd_fam"/>
    <property type="match status" value="1"/>
</dbReference>
<dbReference type="SUPFAM" id="SSF143120">
    <property type="entry name" value="YefM-like"/>
    <property type="match status" value="1"/>
</dbReference>
<comment type="caution">
    <text evidence="3">The sequence shown here is derived from an EMBL/GenBank/DDBJ whole genome shotgun (WGS) entry which is preliminary data.</text>
</comment>
<dbReference type="InterPro" id="IPR006442">
    <property type="entry name" value="Antitoxin_Phd/YefM"/>
</dbReference>
<evidence type="ECO:0000256" key="2">
    <source>
        <dbReference type="RuleBase" id="RU362080"/>
    </source>
</evidence>
<evidence type="ECO:0000313" key="4">
    <source>
        <dbReference type="Proteomes" id="UP000568751"/>
    </source>
</evidence>
<evidence type="ECO:0000313" key="3">
    <source>
        <dbReference type="EMBL" id="NYT26981.1"/>
    </source>
</evidence>
<dbReference type="AlphaFoldDB" id="A0A853F211"/>
<gene>
    <name evidence="3" type="ORF">H0A76_03135</name>
</gene>
<comment type="similarity">
    <text evidence="1 2">Belongs to the phD/YefM antitoxin family.</text>
</comment>
<dbReference type="Pfam" id="PF02604">
    <property type="entry name" value="PhdYeFM_antitox"/>
    <property type="match status" value="1"/>
</dbReference>